<feature type="region of interest" description="Disordered" evidence="1">
    <location>
        <begin position="1"/>
        <end position="24"/>
    </location>
</feature>
<dbReference type="AlphaFoldDB" id="A0A7E6EPN7"/>
<dbReference type="RefSeq" id="XP_036356905.1">
    <property type="nucleotide sequence ID" value="XM_036501012.1"/>
</dbReference>
<dbReference type="Proteomes" id="UP000515154">
    <property type="component" value="Linkage group LG3"/>
</dbReference>
<accession>A0A7E6EPN7</accession>
<name>A0A7E6EPN7_9MOLL</name>
<sequence length="430" mass="49838">MHAVKDSLLSAQDMPIQKRKHRKNYAETRQRMRWTKEMNLEIVHCYFKAIINSSTSYRQSMHRYWKQLYPDTTFTEQRIADQKKQIFCHANNTNTLGKRGHWLTNLEIEAIKSQIINKDGKFQVEYYPCNKLKGSTTHCGKIASPKTNEAEVIESCLSIYNLIKTKEAPDGVLLDPTKISKSLAGTYKEGKDYDVMDEILGKGLNGQIAVVRDRVSKTDHALKTVMLALFNPNEIRAWVSLEGCSQFPNLYMFNKIDGKIELHHEILKKEENVMLQPQQDPSDSPLRLRMIDFGRVKNLKEDRVVNDIQGIIRIFTSVYLTEKFNDVYDLQKNWETKLDKHSDDFNLSYDHKQELLALVKLALDVTLTKEEEDLKRIVSKKLKDSREEAPEILEDIAKLIFPENFPDENMDVTDGPCVQEINYDIFAVGK</sequence>
<dbReference type="InterPro" id="IPR011009">
    <property type="entry name" value="Kinase-like_dom_sf"/>
</dbReference>
<reference evidence="3" key="1">
    <citation type="submission" date="2025-08" db="UniProtKB">
        <authorList>
            <consortium name="RefSeq"/>
        </authorList>
    </citation>
    <scope>IDENTIFICATION</scope>
</reference>
<protein>
    <submittedName>
        <fullName evidence="3">Uncharacterized protein LOC115209269 isoform X2</fullName>
    </submittedName>
</protein>
<proteinExistence type="predicted"/>
<evidence type="ECO:0000313" key="3">
    <source>
        <dbReference type="RefSeq" id="XP_036356905.1"/>
    </source>
</evidence>
<evidence type="ECO:0000313" key="2">
    <source>
        <dbReference type="Proteomes" id="UP000515154"/>
    </source>
</evidence>
<dbReference type="SUPFAM" id="SSF56112">
    <property type="entry name" value="Protein kinase-like (PK-like)"/>
    <property type="match status" value="1"/>
</dbReference>
<dbReference type="Gene3D" id="3.30.200.20">
    <property type="entry name" value="Phosphorylase Kinase, domain 1"/>
    <property type="match status" value="1"/>
</dbReference>
<gene>
    <name evidence="3" type="primary">LOC115209269</name>
</gene>
<keyword evidence="2" id="KW-1185">Reference proteome</keyword>
<organism evidence="2 3">
    <name type="scientific">Octopus sinensis</name>
    <name type="common">East Asian common octopus</name>
    <dbReference type="NCBI Taxonomy" id="2607531"/>
    <lineage>
        <taxon>Eukaryota</taxon>
        <taxon>Metazoa</taxon>
        <taxon>Spiralia</taxon>
        <taxon>Lophotrochozoa</taxon>
        <taxon>Mollusca</taxon>
        <taxon>Cephalopoda</taxon>
        <taxon>Coleoidea</taxon>
        <taxon>Octopodiformes</taxon>
        <taxon>Octopoda</taxon>
        <taxon>Incirrata</taxon>
        <taxon>Octopodidae</taxon>
        <taxon>Octopus</taxon>
    </lineage>
</organism>
<evidence type="ECO:0000256" key="1">
    <source>
        <dbReference type="SAM" id="MobiDB-lite"/>
    </source>
</evidence>